<dbReference type="SUPFAM" id="SSF52833">
    <property type="entry name" value="Thioredoxin-like"/>
    <property type="match status" value="1"/>
</dbReference>
<protein>
    <submittedName>
        <fullName evidence="2">DSBA oxidoreductase</fullName>
    </submittedName>
</protein>
<reference evidence="3" key="1">
    <citation type="journal article" date="2019" name="Int. J. Syst. Evol. Microbiol.">
        <title>The Global Catalogue of Microorganisms (GCM) 10K type strain sequencing project: providing services to taxonomists for standard genome sequencing and annotation.</title>
        <authorList>
            <consortium name="The Broad Institute Genomics Platform"/>
            <consortium name="The Broad Institute Genome Sequencing Center for Infectious Disease"/>
            <person name="Wu L."/>
            <person name="Ma J."/>
        </authorList>
    </citation>
    <scope>NUCLEOTIDE SEQUENCE [LARGE SCALE GENOMIC DNA]</scope>
    <source>
        <strain evidence="3">JCM 15442</strain>
    </source>
</reference>
<dbReference type="Pfam" id="PF01323">
    <property type="entry name" value="DSBA"/>
    <property type="match status" value="1"/>
</dbReference>
<dbReference type="InterPro" id="IPR001853">
    <property type="entry name" value="DSBA-like_thioredoxin_dom"/>
</dbReference>
<dbReference type="PANTHER" id="PTHR13887">
    <property type="entry name" value="GLUTATHIONE S-TRANSFERASE KAPPA"/>
    <property type="match status" value="1"/>
</dbReference>
<proteinExistence type="predicted"/>
<dbReference type="Gene3D" id="3.40.30.10">
    <property type="entry name" value="Glutaredoxin"/>
    <property type="match status" value="1"/>
</dbReference>
<organism evidence="2 3">
    <name type="scientific">Deinococcus aerolatus</name>
    <dbReference type="NCBI Taxonomy" id="522487"/>
    <lineage>
        <taxon>Bacteria</taxon>
        <taxon>Thermotogati</taxon>
        <taxon>Deinococcota</taxon>
        <taxon>Deinococci</taxon>
        <taxon>Deinococcales</taxon>
        <taxon>Deinococcaceae</taxon>
        <taxon>Deinococcus</taxon>
    </lineage>
</organism>
<dbReference type="PANTHER" id="PTHR13887:SF41">
    <property type="entry name" value="THIOREDOXIN SUPERFAMILY PROTEIN"/>
    <property type="match status" value="1"/>
</dbReference>
<feature type="domain" description="DSBA-like thioredoxin" evidence="1">
    <location>
        <begin position="28"/>
        <end position="230"/>
    </location>
</feature>
<sequence length="265" mass="28530">MFSKLEYDVAMTATAANPFTPSVPGRLRVDIWSDIACPWCYIGKRRLEAALSDFPQKDQVEVVWHSFELDPSAPVGNPHSMRDALARKYGRSPAQAQEMMDNMTRTAADEGLEYHFENTRLTNTFLAHQLLHLAAEHGQQDAMKERLLRAYMSEGQDVGDVNTLVALAGDVGLNAAGVRAALEGGQYAGDVRQDEAQAQALGISGVPFFVLGGKYGVSGAQGPEVLGAALEQVWNETHPAPLTLLGSATEADGCEDGQCAVPARD</sequence>
<comment type="caution">
    <text evidence="2">The sequence shown here is derived from an EMBL/GenBank/DDBJ whole genome shotgun (WGS) entry which is preliminary data.</text>
</comment>
<dbReference type="InterPro" id="IPR036249">
    <property type="entry name" value="Thioredoxin-like_sf"/>
</dbReference>
<evidence type="ECO:0000313" key="2">
    <source>
        <dbReference type="EMBL" id="GGL77504.1"/>
    </source>
</evidence>
<keyword evidence="3" id="KW-1185">Reference proteome</keyword>
<name>A0ABQ2G6I1_9DEIO</name>
<dbReference type="Proteomes" id="UP000639973">
    <property type="component" value="Unassembled WGS sequence"/>
</dbReference>
<dbReference type="CDD" id="cd03024">
    <property type="entry name" value="DsbA_FrnE"/>
    <property type="match status" value="1"/>
</dbReference>
<accession>A0ABQ2G6I1</accession>
<evidence type="ECO:0000313" key="3">
    <source>
        <dbReference type="Proteomes" id="UP000639973"/>
    </source>
</evidence>
<gene>
    <name evidence="2" type="ORF">GCM10010840_14330</name>
</gene>
<evidence type="ECO:0000259" key="1">
    <source>
        <dbReference type="Pfam" id="PF01323"/>
    </source>
</evidence>
<dbReference type="EMBL" id="BMOL01000005">
    <property type="protein sequence ID" value="GGL77504.1"/>
    <property type="molecule type" value="Genomic_DNA"/>
</dbReference>